<dbReference type="GO" id="GO:1990538">
    <property type="term" value="F:xylan O-acetyltransferase activity"/>
    <property type="evidence" value="ECO:0007669"/>
    <property type="project" value="UniProtKB-ARBA"/>
</dbReference>
<evidence type="ECO:0000256" key="7">
    <source>
        <dbReference type="ARBA" id="ARBA00023034"/>
    </source>
</evidence>
<keyword evidence="13" id="KW-1185">Reference proteome</keyword>
<proteinExistence type="inferred from homology"/>
<evidence type="ECO:0000259" key="11">
    <source>
        <dbReference type="Pfam" id="PF14416"/>
    </source>
</evidence>
<dbReference type="InterPro" id="IPR025846">
    <property type="entry name" value="TBL_N"/>
</dbReference>
<evidence type="ECO:0000256" key="3">
    <source>
        <dbReference type="ARBA" id="ARBA00022679"/>
    </source>
</evidence>
<dbReference type="GO" id="GO:0000139">
    <property type="term" value="C:Golgi membrane"/>
    <property type="evidence" value="ECO:0007669"/>
    <property type="project" value="UniProtKB-SubCell"/>
</dbReference>
<name>A0A811SGB4_9POAL</name>
<dbReference type="Pfam" id="PF14416">
    <property type="entry name" value="PMR5N"/>
    <property type="match status" value="1"/>
</dbReference>
<keyword evidence="5" id="KW-0735">Signal-anchor</keyword>
<dbReference type="Pfam" id="PF13839">
    <property type="entry name" value="PC-Esterase"/>
    <property type="match status" value="1"/>
</dbReference>
<dbReference type="PANTHER" id="PTHR32285">
    <property type="entry name" value="PROTEIN TRICHOME BIREFRINGENCE-LIKE 9-RELATED"/>
    <property type="match status" value="1"/>
</dbReference>
<feature type="domain" description="Trichome birefringence-like C-terminal" evidence="10">
    <location>
        <begin position="198"/>
        <end position="483"/>
    </location>
</feature>
<dbReference type="PANTHER" id="PTHR32285:SF253">
    <property type="entry name" value="OS06G0234600 PROTEIN"/>
    <property type="match status" value="1"/>
</dbReference>
<comment type="similarity">
    <text evidence="2">Belongs to the PC-esterase family. TBL subfamily.</text>
</comment>
<keyword evidence="7" id="KW-0333">Golgi apparatus</keyword>
<evidence type="ECO:0000256" key="9">
    <source>
        <dbReference type="SAM" id="MobiDB-lite"/>
    </source>
</evidence>
<reference evidence="12" key="1">
    <citation type="submission" date="2020-10" db="EMBL/GenBank/DDBJ databases">
        <authorList>
            <person name="Han B."/>
            <person name="Lu T."/>
            <person name="Zhao Q."/>
            <person name="Huang X."/>
            <person name="Zhao Y."/>
        </authorList>
    </citation>
    <scope>NUCLEOTIDE SEQUENCE</scope>
</reference>
<evidence type="ECO:0000256" key="2">
    <source>
        <dbReference type="ARBA" id="ARBA00007727"/>
    </source>
</evidence>
<dbReference type="InterPro" id="IPR026057">
    <property type="entry name" value="TBL_C"/>
</dbReference>
<evidence type="ECO:0008006" key="14">
    <source>
        <dbReference type="Google" id="ProtNLM"/>
    </source>
</evidence>
<dbReference type="OrthoDB" id="630188at2759"/>
<keyword evidence="6" id="KW-1133">Transmembrane helix</keyword>
<evidence type="ECO:0000256" key="5">
    <source>
        <dbReference type="ARBA" id="ARBA00022968"/>
    </source>
</evidence>
<evidence type="ECO:0000259" key="10">
    <source>
        <dbReference type="Pfam" id="PF13839"/>
    </source>
</evidence>
<keyword evidence="3" id="KW-0808">Transferase</keyword>
<gene>
    <name evidence="12" type="ORF">NCGR_LOCUS63808</name>
</gene>
<comment type="subcellular location">
    <subcellularLocation>
        <location evidence="1">Golgi apparatus membrane</location>
        <topology evidence="1">Single-pass type II membrane protein</topology>
    </subcellularLocation>
</comment>
<evidence type="ECO:0000256" key="1">
    <source>
        <dbReference type="ARBA" id="ARBA00004323"/>
    </source>
</evidence>
<feature type="domain" description="Trichome birefringence-like N-terminal" evidence="11">
    <location>
        <begin position="145"/>
        <end position="197"/>
    </location>
</feature>
<evidence type="ECO:0000313" key="13">
    <source>
        <dbReference type="Proteomes" id="UP000604825"/>
    </source>
</evidence>
<comment type="caution">
    <text evidence="12">The sequence shown here is derived from an EMBL/GenBank/DDBJ whole genome shotgun (WGS) entry which is preliminary data.</text>
</comment>
<evidence type="ECO:0000313" key="12">
    <source>
        <dbReference type="EMBL" id="CAD6339710.1"/>
    </source>
</evidence>
<dbReference type="InterPro" id="IPR029962">
    <property type="entry name" value="TBL"/>
</dbReference>
<evidence type="ECO:0000256" key="6">
    <source>
        <dbReference type="ARBA" id="ARBA00022989"/>
    </source>
</evidence>
<keyword evidence="4" id="KW-0812">Transmembrane</keyword>
<evidence type="ECO:0000256" key="4">
    <source>
        <dbReference type="ARBA" id="ARBA00022692"/>
    </source>
</evidence>
<feature type="region of interest" description="Disordered" evidence="9">
    <location>
        <begin position="84"/>
        <end position="144"/>
    </location>
</feature>
<dbReference type="Proteomes" id="UP000604825">
    <property type="component" value="Unassembled WGS sequence"/>
</dbReference>
<keyword evidence="8" id="KW-0472">Membrane</keyword>
<dbReference type="EMBL" id="CAJGYO010000019">
    <property type="protein sequence ID" value="CAD6339710.1"/>
    <property type="molecule type" value="Genomic_DNA"/>
</dbReference>
<dbReference type="AlphaFoldDB" id="A0A811SGB4"/>
<protein>
    <recommendedName>
        <fullName evidence="14">Trichome birefringence-like N-terminal domain-containing protein</fullName>
    </recommendedName>
</protein>
<sequence>MKPLPTSPSSSPRLLHRSSSSEWHAVVQRNVRSSLLLLLVLSTIFVFSVLYSSHGFGATTADQALTQRQSTDHGAIDRFVPAQEEADQPTVVPAENNEAPEPSLPSDISLPSANGSAAPTVPASSRGRAEQTGDQSSAGAAHAEEKCDMSVGKWVREPRGPVYTNLTCPTLPDIKNCQKYGKDPGHLFWRWQPDGCDLPRFVPERFLDVVRGKTLAFIGDSLARNQMESLLCLLSQAETPTDVYRDAFDKFRTWHFPGHNFTLMAMWTEFYAHGVPVLGADGKPTPSSDIHLDRLNANWTARLPGLDYAVVSGGNWFFRVNYLWEGGRRIGCVNCREPGLTDFGIAYAVRRVVRAALQAIARCRDCKEGLVTFLRTYTPDHFEHGSWFSGGYCNRTRPLEEGEISSQSIGWELRRVQSEEVTRVRETAGSTSFELLDVTKAMMLRADGHPGGHYDKRWVRNASDCLHWCLPGPVDMWNGMLLQRLAHISPQPLLR</sequence>
<evidence type="ECO:0000256" key="8">
    <source>
        <dbReference type="ARBA" id="ARBA00023136"/>
    </source>
</evidence>
<accession>A0A811SGB4</accession>
<organism evidence="12 13">
    <name type="scientific">Miscanthus lutarioriparius</name>
    <dbReference type="NCBI Taxonomy" id="422564"/>
    <lineage>
        <taxon>Eukaryota</taxon>
        <taxon>Viridiplantae</taxon>
        <taxon>Streptophyta</taxon>
        <taxon>Embryophyta</taxon>
        <taxon>Tracheophyta</taxon>
        <taxon>Spermatophyta</taxon>
        <taxon>Magnoliopsida</taxon>
        <taxon>Liliopsida</taxon>
        <taxon>Poales</taxon>
        <taxon>Poaceae</taxon>
        <taxon>PACMAD clade</taxon>
        <taxon>Panicoideae</taxon>
        <taxon>Andropogonodae</taxon>
        <taxon>Andropogoneae</taxon>
        <taxon>Saccharinae</taxon>
        <taxon>Miscanthus</taxon>
    </lineage>
</organism>